<dbReference type="AlphaFoldDB" id="A0A1H6GUC5"/>
<dbReference type="Gene3D" id="2.40.30.170">
    <property type="match status" value="1"/>
</dbReference>
<sequence>MKKPAAITLALIATLAGSWAAYRWATEWRWIETTDDAYVEGDITQIQPKVPGHVVQLIAEDNHAVAKGDVLVRIDDRDYRARVDEARAVLAAKRASLVQLDQKIAVQETVITQSGASVASARAEVARARADHERTSRLVREDFVSRQRFDVTQADAAKAEAGLAGSGAQAQGARRQLGVLISERAIAEAEADQAKAALDLAEIDLEATVIRAPVDGIVGNRAVRDGQYVRTGQNLLSVVPLASVWVDANYKETQLSRIRPGQKATIAVDAFGGREIEGRVDSFAPASGARFSLLPPENATGNFTKVVQRVPVRIRLAEGNPLAGQLRPGLSVTAQIDTSEPGR</sequence>
<dbReference type="Gene3D" id="1.10.287.470">
    <property type="entry name" value="Helix hairpin bin"/>
    <property type="match status" value="2"/>
</dbReference>
<dbReference type="InterPro" id="IPR058624">
    <property type="entry name" value="MdtA-like_HH"/>
</dbReference>
<dbReference type="PANTHER" id="PTHR30386:SF24">
    <property type="entry name" value="MULTIDRUG RESISTANCE EFFLUX PUMP"/>
    <property type="match status" value="1"/>
</dbReference>
<dbReference type="InterPro" id="IPR058792">
    <property type="entry name" value="Beta-barrel_RND_2"/>
</dbReference>
<feature type="domain" description="CusB-like beta-barrel" evidence="4">
    <location>
        <begin position="243"/>
        <end position="286"/>
    </location>
</feature>
<dbReference type="Pfam" id="PF25954">
    <property type="entry name" value="Beta-barrel_RND_2"/>
    <property type="match status" value="1"/>
</dbReference>
<dbReference type="Gene3D" id="2.40.50.100">
    <property type="match status" value="1"/>
</dbReference>
<dbReference type="Proteomes" id="UP000182983">
    <property type="component" value="Unassembled WGS sequence"/>
</dbReference>
<name>A0A1H6GUC5_MAGFU</name>
<organism evidence="5 6">
    <name type="scientific">Magnetospirillum fulvum</name>
    <name type="common">Rhodospirillum fulvum</name>
    <dbReference type="NCBI Taxonomy" id="1082"/>
    <lineage>
        <taxon>Bacteria</taxon>
        <taxon>Pseudomonadati</taxon>
        <taxon>Pseudomonadota</taxon>
        <taxon>Alphaproteobacteria</taxon>
        <taxon>Rhodospirillales</taxon>
        <taxon>Rhodospirillaceae</taxon>
        <taxon>Magnetospirillum</taxon>
    </lineage>
</organism>
<dbReference type="SUPFAM" id="SSF111369">
    <property type="entry name" value="HlyD-like secretion proteins"/>
    <property type="match status" value="3"/>
</dbReference>
<evidence type="ECO:0000313" key="5">
    <source>
        <dbReference type="EMBL" id="SEH27057.1"/>
    </source>
</evidence>
<keyword evidence="1" id="KW-0732">Signal</keyword>
<dbReference type="RefSeq" id="WP_074765146.1">
    <property type="nucleotide sequence ID" value="NZ_FNWO01000002.1"/>
</dbReference>
<proteinExistence type="predicted"/>
<reference evidence="6" key="1">
    <citation type="submission" date="2016-10" db="EMBL/GenBank/DDBJ databases">
        <authorList>
            <person name="Varghese N."/>
            <person name="Submissions S."/>
        </authorList>
    </citation>
    <scope>NUCLEOTIDE SEQUENCE [LARGE SCALE GENOMIC DNA]</scope>
    <source>
        <strain evidence="6">DSM 13234</strain>
    </source>
</reference>
<feature type="domain" description="Multidrug resistance protein MdtA-like barrel-sandwich hybrid" evidence="3">
    <location>
        <begin position="44"/>
        <end position="239"/>
    </location>
</feature>
<evidence type="ECO:0000259" key="3">
    <source>
        <dbReference type="Pfam" id="PF25917"/>
    </source>
</evidence>
<protein>
    <submittedName>
        <fullName evidence="5">Membrane fusion protein, multidrug efflux system</fullName>
    </submittedName>
</protein>
<keyword evidence="6" id="KW-1185">Reference proteome</keyword>
<feature type="domain" description="Multidrug resistance protein MdtA-like alpha-helical hairpin" evidence="2">
    <location>
        <begin position="113"/>
        <end position="177"/>
    </location>
</feature>
<feature type="chain" id="PRO_5010367666" evidence="1">
    <location>
        <begin position="21"/>
        <end position="343"/>
    </location>
</feature>
<dbReference type="Pfam" id="PF25917">
    <property type="entry name" value="BSH_RND"/>
    <property type="match status" value="1"/>
</dbReference>
<dbReference type="OrthoDB" id="9811754at2"/>
<dbReference type="Pfam" id="PF25876">
    <property type="entry name" value="HH_MFP_RND"/>
    <property type="match status" value="1"/>
</dbReference>
<dbReference type="PANTHER" id="PTHR30386">
    <property type="entry name" value="MEMBRANE FUSION SUBUNIT OF EMRAB-TOLC MULTIDRUG EFFLUX PUMP"/>
    <property type="match status" value="1"/>
</dbReference>
<dbReference type="InterPro" id="IPR058625">
    <property type="entry name" value="MdtA-like_BSH"/>
</dbReference>
<accession>A0A1H6GUC5</accession>
<dbReference type="EMBL" id="FNWO01000002">
    <property type="protein sequence ID" value="SEH27057.1"/>
    <property type="molecule type" value="Genomic_DNA"/>
</dbReference>
<dbReference type="GO" id="GO:0055085">
    <property type="term" value="P:transmembrane transport"/>
    <property type="evidence" value="ECO:0007669"/>
    <property type="project" value="InterPro"/>
</dbReference>
<dbReference type="InterPro" id="IPR050739">
    <property type="entry name" value="MFP"/>
</dbReference>
<feature type="signal peptide" evidence="1">
    <location>
        <begin position="1"/>
        <end position="20"/>
    </location>
</feature>
<evidence type="ECO:0000259" key="2">
    <source>
        <dbReference type="Pfam" id="PF25876"/>
    </source>
</evidence>
<evidence type="ECO:0000313" key="6">
    <source>
        <dbReference type="Proteomes" id="UP000182983"/>
    </source>
</evidence>
<gene>
    <name evidence="5" type="ORF">SAMN04244559_00449</name>
</gene>
<evidence type="ECO:0000259" key="4">
    <source>
        <dbReference type="Pfam" id="PF25954"/>
    </source>
</evidence>
<evidence type="ECO:0000256" key="1">
    <source>
        <dbReference type="SAM" id="SignalP"/>
    </source>
</evidence>